<dbReference type="InterPro" id="IPR038488">
    <property type="entry name" value="Integrase_DNA-bd_sf"/>
</dbReference>
<evidence type="ECO:0000256" key="2">
    <source>
        <dbReference type="ARBA" id="ARBA00022908"/>
    </source>
</evidence>
<dbReference type="InterPro" id="IPR050808">
    <property type="entry name" value="Phage_Integrase"/>
</dbReference>
<dbReference type="PROSITE" id="PS51898">
    <property type="entry name" value="TYR_RECOMBINASE"/>
    <property type="match status" value="1"/>
</dbReference>
<evidence type="ECO:0000256" key="1">
    <source>
        <dbReference type="ARBA" id="ARBA00008857"/>
    </source>
</evidence>
<accession>A0ABV2MSQ7</accession>
<proteinExistence type="inferred from homology"/>
<comment type="similarity">
    <text evidence="1">Belongs to the 'phage' integrase family.</text>
</comment>
<dbReference type="Gene3D" id="1.10.443.10">
    <property type="entry name" value="Intergrase catalytic core"/>
    <property type="match status" value="1"/>
</dbReference>
<dbReference type="PANTHER" id="PTHR30629:SF2">
    <property type="entry name" value="PROPHAGE INTEGRASE INTS-RELATED"/>
    <property type="match status" value="1"/>
</dbReference>
<dbReference type="CDD" id="cd00801">
    <property type="entry name" value="INT_P4_C"/>
    <property type="match status" value="1"/>
</dbReference>
<dbReference type="Pfam" id="PF00589">
    <property type="entry name" value="Phage_integrase"/>
    <property type="match status" value="1"/>
</dbReference>
<dbReference type="InterPro" id="IPR013762">
    <property type="entry name" value="Integrase-like_cat_sf"/>
</dbReference>
<dbReference type="InterPro" id="IPR011010">
    <property type="entry name" value="DNA_brk_join_enz"/>
</dbReference>
<dbReference type="RefSeq" id="WP_354191902.1">
    <property type="nucleotide sequence ID" value="NZ_JBEPML010000001.1"/>
</dbReference>
<comment type="caution">
    <text evidence="6">The sequence shown here is derived from an EMBL/GenBank/DDBJ whole genome shotgun (WGS) entry which is preliminary data.</text>
</comment>
<dbReference type="EMBL" id="JBEPML010000001">
    <property type="protein sequence ID" value="MET3789835.1"/>
    <property type="molecule type" value="Genomic_DNA"/>
</dbReference>
<keyword evidence="3" id="KW-0238">DNA-binding</keyword>
<dbReference type="Proteomes" id="UP001549076">
    <property type="component" value="Unassembled WGS sequence"/>
</dbReference>
<evidence type="ECO:0000313" key="7">
    <source>
        <dbReference type="Proteomes" id="UP001549076"/>
    </source>
</evidence>
<gene>
    <name evidence="6" type="ORF">ABID37_000019</name>
</gene>
<protein>
    <submittedName>
        <fullName evidence="6">Integrase</fullName>
    </submittedName>
</protein>
<reference evidence="6 7" key="1">
    <citation type="submission" date="2024-06" db="EMBL/GenBank/DDBJ databases">
        <title>Genomic Encyclopedia of Type Strains, Phase IV (KMG-IV): sequencing the most valuable type-strain genomes for metagenomic binning, comparative biology and taxonomic classification.</title>
        <authorList>
            <person name="Goeker M."/>
        </authorList>
    </citation>
    <scope>NUCLEOTIDE SEQUENCE [LARGE SCALE GENOMIC DNA]</scope>
    <source>
        <strain evidence="6 7">DSM 27865</strain>
    </source>
</reference>
<dbReference type="InterPro" id="IPR053876">
    <property type="entry name" value="Phage_int_M"/>
</dbReference>
<keyword evidence="2" id="KW-0229">DNA integration</keyword>
<evidence type="ECO:0000313" key="6">
    <source>
        <dbReference type="EMBL" id="MET3789835.1"/>
    </source>
</evidence>
<dbReference type="InterPro" id="IPR002104">
    <property type="entry name" value="Integrase_catalytic"/>
</dbReference>
<dbReference type="SUPFAM" id="SSF56349">
    <property type="entry name" value="DNA breaking-rejoining enzymes"/>
    <property type="match status" value="1"/>
</dbReference>
<sequence>MPLTDTACKNAKPSDKPRKMADGGGLFLLVAPTGGKLWRQAYRFDGKQKLLSHGAYPAVTLQAARAARDAAKALLAKGIDPGEEKKTEKQKAKTEAANSFQAIAEEWFAARKAGWTPAYSERIWRRIEADLFPAIGSTPINAIEPPEVLRAIRAVESRDAVVLAGRLLQVAGQIFRYAVASGRAVRDPTQDLKGALKAPGAQKHRSALKAAELPEFLKALSNYQGDRQTVLALRLVMHTAVRTAEARFAIWSEFEGLDGAEPLWRIPAERMKMRSGHLVPLSPQVVAILKELKKIAGDSDYVLPSATKEKVVSQNTMIFALYRLGYHSRATVHGFRGTFSTVLNESGFNRDWIERQLAHTDGDSVRSAYNAAEWLADRRAMLCWWSDYVDAAEHGRKVIPFPGRRA</sequence>
<dbReference type="InterPro" id="IPR025166">
    <property type="entry name" value="Integrase_DNA_bind_dom"/>
</dbReference>
<keyword evidence="4" id="KW-0233">DNA recombination</keyword>
<dbReference type="PANTHER" id="PTHR30629">
    <property type="entry name" value="PROPHAGE INTEGRASE"/>
    <property type="match status" value="1"/>
</dbReference>
<evidence type="ECO:0000259" key="5">
    <source>
        <dbReference type="PROSITE" id="PS51898"/>
    </source>
</evidence>
<dbReference type="Gene3D" id="1.10.150.130">
    <property type="match status" value="1"/>
</dbReference>
<dbReference type="Pfam" id="PF22022">
    <property type="entry name" value="Phage_int_M"/>
    <property type="match status" value="1"/>
</dbReference>
<dbReference type="Gene3D" id="3.30.160.390">
    <property type="entry name" value="Integrase, DNA-binding domain"/>
    <property type="match status" value="1"/>
</dbReference>
<organism evidence="6 7">
    <name type="scientific">Aquamicrobium terrae</name>
    <dbReference type="NCBI Taxonomy" id="1324945"/>
    <lineage>
        <taxon>Bacteria</taxon>
        <taxon>Pseudomonadati</taxon>
        <taxon>Pseudomonadota</taxon>
        <taxon>Alphaproteobacteria</taxon>
        <taxon>Hyphomicrobiales</taxon>
        <taxon>Phyllobacteriaceae</taxon>
        <taxon>Aquamicrobium</taxon>
    </lineage>
</organism>
<name>A0ABV2MSQ7_9HYPH</name>
<dbReference type="Pfam" id="PF13356">
    <property type="entry name" value="Arm-DNA-bind_3"/>
    <property type="match status" value="1"/>
</dbReference>
<dbReference type="InterPro" id="IPR010998">
    <property type="entry name" value="Integrase_recombinase_N"/>
</dbReference>
<evidence type="ECO:0000256" key="4">
    <source>
        <dbReference type="ARBA" id="ARBA00023172"/>
    </source>
</evidence>
<evidence type="ECO:0000256" key="3">
    <source>
        <dbReference type="ARBA" id="ARBA00023125"/>
    </source>
</evidence>
<keyword evidence="7" id="KW-1185">Reference proteome</keyword>
<feature type="domain" description="Tyr recombinase" evidence="5">
    <location>
        <begin position="203"/>
        <end position="382"/>
    </location>
</feature>